<evidence type="ECO:0000256" key="7">
    <source>
        <dbReference type="HAMAP-Rule" id="MF_02065"/>
    </source>
</evidence>
<evidence type="ECO:0000256" key="2">
    <source>
        <dbReference type="ARBA" id="ARBA00022692"/>
    </source>
</evidence>
<keyword evidence="1 7" id="KW-1003">Cell membrane</keyword>
<dbReference type="PANTHER" id="PTHR30518:SF2">
    <property type="entry name" value="ENDOLYTIC MUREIN TRANSGLYCOSYLASE"/>
    <property type="match status" value="1"/>
</dbReference>
<keyword evidence="3 7" id="KW-1133">Transmembrane helix</keyword>
<dbReference type="Pfam" id="PF02618">
    <property type="entry name" value="YceG"/>
    <property type="match status" value="1"/>
</dbReference>
<dbReference type="KEGG" id="mech:Q9L42_017065"/>
<keyword evidence="2 7" id="KW-0812">Transmembrane</keyword>
<reference evidence="8 9" key="1">
    <citation type="journal article" date="2024" name="Microbiology">
        <title>Methylomarinum rosea sp. nov., a novel halophilic methanotrophic bacterium from the hypersaline Lake Elton.</title>
        <authorList>
            <person name="Suleimanov R.Z."/>
            <person name="Oshkin I.Y."/>
            <person name="Danilova O.V."/>
            <person name="Suzina N.E."/>
            <person name="Dedysh S.N."/>
        </authorList>
    </citation>
    <scope>NUCLEOTIDE SEQUENCE [LARGE SCALE GENOMIC DNA]</scope>
    <source>
        <strain evidence="8 9">Ch1-1</strain>
    </source>
</reference>
<dbReference type="FunFam" id="3.30.160.60:FF:000242">
    <property type="entry name" value="Endolytic murein transglycosylase"/>
    <property type="match status" value="1"/>
</dbReference>
<dbReference type="EC" id="4.2.2.29" evidence="7"/>
<dbReference type="AlphaFoldDB" id="A0AAU7NSU2"/>
<accession>A0AAU7NSU2</accession>
<feature type="site" description="Important for catalytic activity" evidence="7">
    <location>
        <position position="215"/>
    </location>
</feature>
<dbReference type="Proteomes" id="UP001225378">
    <property type="component" value="Chromosome"/>
</dbReference>
<dbReference type="CDD" id="cd08010">
    <property type="entry name" value="MltG_like"/>
    <property type="match status" value="1"/>
</dbReference>
<name>A0AAU7NSU2_9GAMM</name>
<dbReference type="PANTHER" id="PTHR30518">
    <property type="entry name" value="ENDOLYTIC MUREIN TRANSGLYCOSYLASE"/>
    <property type="match status" value="1"/>
</dbReference>
<comment type="function">
    <text evidence="7">Functions as a peptidoglycan terminase that cleaves nascent peptidoglycan strands endolytically to terminate their elongation.</text>
</comment>
<dbReference type="EMBL" id="CP157743">
    <property type="protein sequence ID" value="XBS20048.1"/>
    <property type="molecule type" value="Genomic_DNA"/>
</dbReference>
<dbReference type="GO" id="GO:0071555">
    <property type="term" value="P:cell wall organization"/>
    <property type="evidence" value="ECO:0007669"/>
    <property type="project" value="UniProtKB-KW"/>
</dbReference>
<evidence type="ECO:0000256" key="5">
    <source>
        <dbReference type="ARBA" id="ARBA00023239"/>
    </source>
</evidence>
<dbReference type="Gene3D" id="3.30.160.60">
    <property type="entry name" value="Classic Zinc Finger"/>
    <property type="match status" value="1"/>
</dbReference>
<keyword evidence="9" id="KW-1185">Reference proteome</keyword>
<sequence length="332" mass="37952">MIKRLLLVFVLLAVIIGGWLWSAYQSALHEPVVKESGHLIEIVKGDSFRKITAKLQAQRLDIDSFWFKLIAYQNKVTDKLKTGEYALTPGMTMPDLLALFVSGKVKQYSITFPEGITFKQLVQMIAANPNLRHTLENSDDQAIMTRLGDKQKHPEGMFFPETYFFAKHSSDLDLLRRAYARMQRVLQQEWQNRQEGLPLQSPYQALILASIVEKETAVAEERAQIAGVFIRRLQKGMLLQTDPTVIYGMGERYQGNIRYRDLKESTPYNTYVIKGLPPTPIAMPGQDAIHAVLHPIEDGSLYFVARGDGSHVFSESLREHNRAVNKYQKKRR</sequence>
<comment type="catalytic activity">
    <reaction evidence="7">
        <text>a peptidoglycan chain = a peptidoglycan chain with N-acetyl-1,6-anhydromuramyl-[peptide] at the reducing end + a peptidoglycan chain with N-acetylglucosamine at the non-reducing end.</text>
        <dbReference type="EC" id="4.2.2.29"/>
    </reaction>
</comment>
<keyword evidence="6 7" id="KW-0961">Cell wall biogenesis/degradation</keyword>
<dbReference type="RefSeq" id="WP_349431481.1">
    <property type="nucleotide sequence ID" value="NZ_CP157743.1"/>
</dbReference>
<evidence type="ECO:0000313" key="9">
    <source>
        <dbReference type="Proteomes" id="UP001225378"/>
    </source>
</evidence>
<evidence type="ECO:0000256" key="6">
    <source>
        <dbReference type="ARBA" id="ARBA00023316"/>
    </source>
</evidence>
<proteinExistence type="inferred from homology"/>
<gene>
    <name evidence="7 8" type="primary">mltG</name>
    <name evidence="8" type="ORF">Q9L42_017065</name>
</gene>
<evidence type="ECO:0000256" key="3">
    <source>
        <dbReference type="ARBA" id="ARBA00022989"/>
    </source>
</evidence>
<dbReference type="GO" id="GO:0005886">
    <property type="term" value="C:plasma membrane"/>
    <property type="evidence" value="ECO:0007669"/>
    <property type="project" value="UniProtKB-UniRule"/>
</dbReference>
<dbReference type="GO" id="GO:0009252">
    <property type="term" value="P:peptidoglycan biosynthetic process"/>
    <property type="evidence" value="ECO:0007669"/>
    <property type="project" value="UniProtKB-UniRule"/>
</dbReference>
<evidence type="ECO:0000256" key="4">
    <source>
        <dbReference type="ARBA" id="ARBA00023136"/>
    </source>
</evidence>
<protein>
    <recommendedName>
        <fullName evidence="7">Endolytic murein transglycosylase</fullName>
        <ecNumber evidence="7">4.2.2.29</ecNumber>
    </recommendedName>
    <alternativeName>
        <fullName evidence="7">Peptidoglycan lytic transglycosylase</fullName>
    </alternativeName>
    <alternativeName>
        <fullName evidence="7">Peptidoglycan polymerization terminase</fullName>
    </alternativeName>
</protein>
<dbReference type="HAMAP" id="MF_02065">
    <property type="entry name" value="MltG"/>
    <property type="match status" value="1"/>
</dbReference>
<keyword evidence="5 7" id="KW-0456">Lyase</keyword>
<keyword evidence="4 7" id="KW-0472">Membrane</keyword>
<evidence type="ECO:0000313" key="8">
    <source>
        <dbReference type="EMBL" id="XBS20048.1"/>
    </source>
</evidence>
<dbReference type="Gene3D" id="3.30.1490.480">
    <property type="entry name" value="Endolytic murein transglycosylase"/>
    <property type="match status" value="1"/>
</dbReference>
<comment type="similarity">
    <text evidence="7">Belongs to the transglycosylase MltG family.</text>
</comment>
<organism evidence="8 9">
    <name type="scientific">Methylomarinum roseum</name>
    <dbReference type="NCBI Taxonomy" id="3067653"/>
    <lineage>
        <taxon>Bacteria</taxon>
        <taxon>Pseudomonadati</taxon>
        <taxon>Pseudomonadota</taxon>
        <taxon>Gammaproteobacteria</taxon>
        <taxon>Methylococcales</taxon>
        <taxon>Methylococcaceae</taxon>
        <taxon>Methylomarinum</taxon>
    </lineage>
</organism>
<dbReference type="NCBIfam" id="TIGR00247">
    <property type="entry name" value="endolytic transglycosylase MltG"/>
    <property type="match status" value="1"/>
</dbReference>
<dbReference type="InterPro" id="IPR003770">
    <property type="entry name" value="MLTG-like"/>
</dbReference>
<evidence type="ECO:0000256" key="1">
    <source>
        <dbReference type="ARBA" id="ARBA00022475"/>
    </source>
</evidence>
<dbReference type="GO" id="GO:0008932">
    <property type="term" value="F:lytic endotransglycosylase activity"/>
    <property type="evidence" value="ECO:0007669"/>
    <property type="project" value="UniProtKB-UniRule"/>
</dbReference>
<keyword evidence="7" id="KW-0997">Cell inner membrane</keyword>